<evidence type="ECO:0000313" key="2">
    <source>
        <dbReference type="Proteomes" id="UP000284219"/>
    </source>
</evidence>
<organism evidence="1 2">
    <name type="scientific">Ammoniphilus oxalaticus</name>
    <dbReference type="NCBI Taxonomy" id="66863"/>
    <lineage>
        <taxon>Bacteria</taxon>
        <taxon>Bacillati</taxon>
        <taxon>Bacillota</taxon>
        <taxon>Bacilli</taxon>
        <taxon>Bacillales</taxon>
        <taxon>Paenibacillaceae</taxon>
        <taxon>Aneurinibacillus group</taxon>
        <taxon>Ammoniphilus</taxon>
    </lineage>
</organism>
<comment type="caution">
    <text evidence="1">The sequence shown here is derived from an EMBL/GenBank/DDBJ whole genome shotgun (WGS) entry which is preliminary data.</text>
</comment>
<dbReference type="Proteomes" id="UP000284219">
    <property type="component" value="Unassembled WGS sequence"/>
</dbReference>
<dbReference type="EMBL" id="MCHY01000001">
    <property type="protein sequence ID" value="RKD27079.1"/>
    <property type="molecule type" value="Genomic_DNA"/>
</dbReference>
<gene>
    <name evidence="1" type="ORF">BEP19_00455</name>
</gene>
<name>A0A419SRF3_9BACL</name>
<evidence type="ECO:0000313" key="1">
    <source>
        <dbReference type="EMBL" id="RKD27079.1"/>
    </source>
</evidence>
<keyword evidence="2" id="KW-1185">Reference proteome</keyword>
<sequence>MAIRKEDLIKLIHVLPKKASQSAYDYLKFLRFITHAPIVMRSIGWNLTTNPLQRKNFIN</sequence>
<accession>A0A419SRF3</accession>
<protein>
    <submittedName>
        <fullName evidence="1">Uncharacterized protein</fullName>
    </submittedName>
</protein>
<dbReference type="RefSeq" id="WP_245983167.1">
    <property type="nucleotide sequence ID" value="NZ_MCHY01000001.1"/>
</dbReference>
<dbReference type="AlphaFoldDB" id="A0A419SRF3"/>
<proteinExistence type="predicted"/>
<reference evidence="1 2" key="1">
    <citation type="submission" date="2016-08" db="EMBL/GenBank/DDBJ databases">
        <title>Novel Firmicute Genomes.</title>
        <authorList>
            <person name="Poppleton D.I."/>
            <person name="Gribaldo S."/>
        </authorList>
    </citation>
    <scope>NUCLEOTIDE SEQUENCE [LARGE SCALE GENOMIC DNA]</scope>
    <source>
        <strain evidence="1 2">RAOx-1</strain>
    </source>
</reference>